<protein>
    <submittedName>
        <fullName evidence="1">Uncharacterized protein</fullName>
    </submittedName>
</protein>
<evidence type="ECO:0000313" key="2">
    <source>
        <dbReference type="Proteomes" id="UP000001610"/>
    </source>
</evidence>
<reference evidence="1 2" key="1">
    <citation type="journal article" date="2011" name="Genome Biol.">
        <title>Genome sequence of the insect pathogenic fungus Cordyceps militaris, a valued traditional Chinese medicine.</title>
        <authorList>
            <person name="Zheng P."/>
            <person name="Xia Y."/>
            <person name="Xiao G."/>
            <person name="Xiong C."/>
            <person name="Hu X."/>
            <person name="Zhang S."/>
            <person name="Zheng H."/>
            <person name="Huang Y."/>
            <person name="Zhou Y."/>
            <person name="Wang S."/>
            <person name="Zhao G.P."/>
            <person name="Liu X."/>
            <person name="St Leger R.J."/>
            <person name="Wang C."/>
        </authorList>
    </citation>
    <scope>NUCLEOTIDE SEQUENCE [LARGE SCALE GENOMIC DNA]</scope>
    <source>
        <strain evidence="1 2">CM01</strain>
    </source>
</reference>
<dbReference type="EMBL" id="JH126401">
    <property type="protein sequence ID" value="EGX93463.1"/>
    <property type="molecule type" value="Genomic_DNA"/>
</dbReference>
<dbReference type="GeneID" id="18166858"/>
<dbReference type="InParanoid" id="G3JEX0"/>
<sequence length="129" mass="14617">MHRGFCRLDKEPCRDSHRVMGMCMCARIAPRRRINSQENNLDSPQLMTGTIQDPASSYNSPGGNLYGVLCYITSSVSQPWPTRIVTKERQPRRKHAGSRKSVQLAPSIHTYVSRIDPPYILVLPFKFAA</sequence>
<dbReference type="Proteomes" id="UP000001610">
    <property type="component" value="Unassembled WGS sequence"/>
</dbReference>
<gene>
    <name evidence="1" type="ORF">CCM_04837</name>
</gene>
<accession>G3JEX0</accession>
<dbReference type="KEGG" id="cmt:CCM_04837"/>
<dbReference type="HOGENOM" id="CLU_1948731_0_0_1"/>
<evidence type="ECO:0000313" key="1">
    <source>
        <dbReference type="EMBL" id="EGX93463.1"/>
    </source>
</evidence>
<keyword evidence="2" id="KW-1185">Reference proteome</keyword>
<organism evidence="1 2">
    <name type="scientific">Cordyceps militaris (strain CM01)</name>
    <name type="common">Caterpillar fungus</name>
    <dbReference type="NCBI Taxonomy" id="983644"/>
    <lineage>
        <taxon>Eukaryota</taxon>
        <taxon>Fungi</taxon>
        <taxon>Dikarya</taxon>
        <taxon>Ascomycota</taxon>
        <taxon>Pezizomycotina</taxon>
        <taxon>Sordariomycetes</taxon>
        <taxon>Hypocreomycetidae</taxon>
        <taxon>Hypocreales</taxon>
        <taxon>Cordycipitaceae</taxon>
        <taxon>Cordyceps</taxon>
    </lineage>
</organism>
<name>G3JEX0_CORMM</name>
<proteinExistence type="predicted"/>
<dbReference type="AlphaFoldDB" id="G3JEX0"/>
<dbReference type="VEuPathDB" id="FungiDB:CCM_04837"/>
<dbReference type="RefSeq" id="XP_006670046.1">
    <property type="nucleotide sequence ID" value="XM_006669983.1"/>
</dbReference>